<dbReference type="InterPro" id="IPR053937">
    <property type="entry name" value="GOST_TM"/>
</dbReference>
<feature type="transmembrane region" description="Helical" evidence="6">
    <location>
        <begin position="358"/>
        <end position="380"/>
    </location>
</feature>
<feature type="transmembrane region" description="Helical" evidence="6">
    <location>
        <begin position="386"/>
        <end position="407"/>
    </location>
</feature>
<keyword evidence="4 6" id="KW-1133">Transmembrane helix</keyword>
<evidence type="ECO:0000256" key="6">
    <source>
        <dbReference type="SAM" id="Phobius"/>
    </source>
</evidence>
<feature type="transmembrane region" description="Helical" evidence="6">
    <location>
        <begin position="242"/>
        <end position="269"/>
    </location>
</feature>
<feature type="transmembrane region" description="Helical" evidence="6">
    <location>
        <begin position="176"/>
        <end position="196"/>
    </location>
</feature>
<dbReference type="Pfam" id="PF21904">
    <property type="entry name" value="CAND6-7_N"/>
    <property type="match status" value="1"/>
</dbReference>
<feature type="transmembrane region" description="Helical" evidence="6">
    <location>
        <begin position="312"/>
        <end position="337"/>
    </location>
</feature>
<evidence type="ECO:0000256" key="7">
    <source>
        <dbReference type="SAM" id="SignalP"/>
    </source>
</evidence>
<reference evidence="10" key="1">
    <citation type="submission" date="2020-01" db="EMBL/GenBank/DDBJ databases">
        <authorList>
            <person name="Mishra B."/>
        </authorList>
    </citation>
    <scope>NUCLEOTIDE SEQUENCE [LARGE SCALE GENOMIC DNA]</scope>
</reference>
<evidence type="ECO:0000256" key="3">
    <source>
        <dbReference type="ARBA" id="ARBA00022729"/>
    </source>
</evidence>
<proteinExistence type="predicted"/>
<dbReference type="GO" id="GO:0016020">
    <property type="term" value="C:membrane"/>
    <property type="evidence" value="ECO:0007669"/>
    <property type="project" value="UniProtKB-SubCell"/>
</dbReference>
<name>A0A6D2I0C3_9BRAS</name>
<evidence type="ECO:0000256" key="4">
    <source>
        <dbReference type="ARBA" id="ARBA00022989"/>
    </source>
</evidence>
<evidence type="ECO:0000259" key="8">
    <source>
        <dbReference type="Pfam" id="PF06814"/>
    </source>
</evidence>
<dbReference type="InterPro" id="IPR009637">
    <property type="entry name" value="GPR107/GPR108-like"/>
</dbReference>
<keyword evidence="3 7" id="KW-0732">Signal</keyword>
<organism evidence="10 11">
    <name type="scientific">Microthlaspi erraticum</name>
    <dbReference type="NCBI Taxonomy" id="1685480"/>
    <lineage>
        <taxon>Eukaryota</taxon>
        <taxon>Viridiplantae</taxon>
        <taxon>Streptophyta</taxon>
        <taxon>Embryophyta</taxon>
        <taxon>Tracheophyta</taxon>
        <taxon>Spermatophyta</taxon>
        <taxon>Magnoliopsida</taxon>
        <taxon>eudicotyledons</taxon>
        <taxon>Gunneridae</taxon>
        <taxon>Pentapetalae</taxon>
        <taxon>rosids</taxon>
        <taxon>malvids</taxon>
        <taxon>Brassicales</taxon>
        <taxon>Brassicaceae</taxon>
        <taxon>Coluteocarpeae</taxon>
        <taxon>Microthlaspi</taxon>
    </lineage>
</organism>
<evidence type="ECO:0000313" key="11">
    <source>
        <dbReference type="Proteomes" id="UP000467841"/>
    </source>
</evidence>
<evidence type="ECO:0000256" key="5">
    <source>
        <dbReference type="ARBA" id="ARBA00023136"/>
    </source>
</evidence>
<dbReference type="OrthoDB" id="29657at2759"/>
<evidence type="ECO:0008006" key="12">
    <source>
        <dbReference type="Google" id="ProtNLM"/>
    </source>
</evidence>
<protein>
    <recommendedName>
        <fullName evidence="12">Intimal thickness related receptor IRP domain-containing protein</fullName>
    </recommendedName>
</protein>
<feature type="transmembrane region" description="Helical" evidence="6">
    <location>
        <begin position="281"/>
        <end position="300"/>
    </location>
</feature>
<comment type="caution">
    <text evidence="10">The sequence shown here is derived from an EMBL/GenBank/DDBJ whole genome shotgun (WGS) entry which is preliminary data.</text>
</comment>
<feature type="signal peptide" evidence="7">
    <location>
        <begin position="1"/>
        <end position="23"/>
    </location>
</feature>
<evidence type="ECO:0000256" key="1">
    <source>
        <dbReference type="ARBA" id="ARBA00004141"/>
    </source>
</evidence>
<gene>
    <name evidence="10" type="ORF">MERR_LOCUS8431</name>
</gene>
<evidence type="ECO:0000259" key="9">
    <source>
        <dbReference type="Pfam" id="PF21904"/>
    </source>
</evidence>
<comment type="subcellular location">
    <subcellularLocation>
        <location evidence="1">Membrane</location>
        <topology evidence="1">Multi-pass membrane protein</topology>
    </subcellularLocation>
</comment>
<evidence type="ECO:0000256" key="2">
    <source>
        <dbReference type="ARBA" id="ARBA00022692"/>
    </source>
</evidence>
<dbReference type="PANTHER" id="PTHR21229">
    <property type="entry name" value="LUNG SEVEN TRANSMEMBRANE RECEPTOR"/>
    <property type="match status" value="1"/>
</dbReference>
<dbReference type="GO" id="GO:0005794">
    <property type="term" value="C:Golgi apparatus"/>
    <property type="evidence" value="ECO:0007669"/>
    <property type="project" value="TreeGrafter"/>
</dbReference>
<dbReference type="PANTHER" id="PTHR21229:SF2">
    <property type="entry name" value="RE59932P"/>
    <property type="match status" value="1"/>
</dbReference>
<keyword evidence="5 6" id="KW-0472">Membrane</keyword>
<sequence>MTRSPLPAFLVFFVLLFSTLTVAEIKSITLSDDSQAVILFQKFGFSRMGHVTVSASSVSVSSPSYSPTPDSSRLGFILISDELLPQVVREFQQDLYLCILDSHYVVHLFSFRDLSPPPRSQFNQTYPVTHPDEYSLFFVNCVPETKVSMKIRTEMYNLDRNGSKDYSAAGSTQLPALYFIFSLCYLTFLGLWVYLCRNNKQIVQRIHLFMAALLLAKTLDLICAAGLKHYVKVTGTSHGWNVLFYVFRSTTVVLLFTVIVLIGTGWSFLKPKLQEKKTKKKLLMIVIPLQVLANIASVVIGETGPFSEYWVIWNQIFLLADIICCCAIIFAMVWWMCCSLRKSSKTEALAKLTRFRGFYVLVIAYLFFTRIGVFALKVIADYKYEWVSNAAEEIASLAFYILMFYMFRPTARKEYFGVDEEEEAAAEIALKEEEPEL</sequence>
<dbReference type="AlphaFoldDB" id="A0A6D2I0C3"/>
<keyword evidence="2 6" id="KW-0812">Transmembrane</keyword>
<evidence type="ECO:0000313" key="10">
    <source>
        <dbReference type="EMBL" id="CAA7021196.1"/>
    </source>
</evidence>
<dbReference type="InterPro" id="IPR054103">
    <property type="entry name" value="CAND6-7_N"/>
</dbReference>
<accession>A0A6D2I0C3</accession>
<keyword evidence="11" id="KW-1185">Reference proteome</keyword>
<feature type="domain" description="GOST seven transmembrane" evidence="8">
    <location>
        <begin position="175"/>
        <end position="411"/>
    </location>
</feature>
<feature type="transmembrane region" description="Helical" evidence="6">
    <location>
        <begin position="208"/>
        <end position="230"/>
    </location>
</feature>
<dbReference type="Proteomes" id="UP000467841">
    <property type="component" value="Unassembled WGS sequence"/>
</dbReference>
<dbReference type="Pfam" id="PF06814">
    <property type="entry name" value="GOST_TM"/>
    <property type="match status" value="1"/>
</dbReference>
<feature type="chain" id="PRO_5025452469" description="Intimal thickness related receptor IRP domain-containing protein" evidence="7">
    <location>
        <begin position="24"/>
        <end position="437"/>
    </location>
</feature>
<feature type="domain" description="CAND6/7 N-terminal" evidence="9">
    <location>
        <begin position="26"/>
        <end position="157"/>
    </location>
</feature>
<dbReference type="EMBL" id="CACVBM020000599">
    <property type="protein sequence ID" value="CAA7021196.1"/>
    <property type="molecule type" value="Genomic_DNA"/>
</dbReference>